<evidence type="ECO:0000313" key="1">
    <source>
        <dbReference type="EMBL" id="OLP42809.1"/>
    </source>
</evidence>
<dbReference type="EMBL" id="MKIM01000031">
    <property type="protein sequence ID" value="OLP42809.1"/>
    <property type="molecule type" value="Genomic_DNA"/>
</dbReference>
<name>A0A1Q8ZLN4_9HYPH</name>
<comment type="caution">
    <text evidence="1">The sequence shown here is derived from an EMBL/GenBank/DDBJ whole genome shotgun (WGS) entry which is preliminary data.</text>
</comment>
<dbReference type="Proteomes" id="UP000186894">
    <property type="component" value="Unassembled WGS sequence"/>
</dbReference>
<organism evidence="1 2">
    <name type="scientific">Rhizobium oryziradicis</name>
    <dbReference type="NCBI Taxonomy" id="1867956"/>
    <lineage>
        <taxon>Bacteria</taxon>
        <taxon>Pseudomonadati</taxon>
        <taxon>Pseudomonadota</taxon>
        <taxon>Alphaproteobacteria</taxon>
        <taxon>Hyphomicrobiales</taxon>
        <taxon>Rhizobiaceae</taxon>
        <taxon>Rhizobium/Agrobacterium group</taxon>
        <taxon>Rhizobium</taxon>
    </lineage>
</organism>
<keyword evidence="2" id="KW-1185">Reference proteome</keyword>
<gene>
    <name evidence="1" type="ORF">BJF95_01445</name>
</gene>
<evidence type="ECO:0000313" key="2">
    <source>
        <dbReference type="Proteomes" id="UP000186894"/>
    </source>
</evidence>
<accession>A0A1Q8ZLN4</accession>
<sequence length="91" mass="9759">MLQGKPGADIGIQPRACACPTVMREFATKIGANGWIDSIALCGQSPDIIWLLKQGMPHLAVLVGGHIYFGLSSDNAQRWGDTPWNEAARAP</sequence>
<dbReference type="STRING" id="1867956.BJF95_01445"/>
<proteinExistence type="predicted"/>
<protein>
    <submittedName>
        <fullName evidence="1">Uncharacterized protein</fullName>
    </submittedName>
</protein>
<dbReference type="AlphaFoldDB" id="A0A1Q8ZLN4"/>
<reference evidence="1 2" key="1">
    <citation type="submission" date="2016-09" db="EMBL/GenBank/DDBJ databases">
        <title>Rhizobium oryziradicis sp. nov., isolated from the root of rice.</title>
        <authorList>
            <person name="Zhao J."/>
            <person name="Zhang X."/>
        </authorList>
    </citation>
    <scope>NUCLEOTIDE SEQUENCE [LARGE SCALE GENOMIC DNA]</scope>
    <source>
        <strain evidence="1 2">N19</strain>
    </source>
</reference>